<dbReference type="PANTHER" id="PTHR30024">
    <property type="entry name" value="ALIPHATIC SULFONATES-BINDING PROTEIN-RELATED"/>
    <property type="match status" value="1"/>
</dbReference>
<evidence type="ECO:0000256" key="3">
    <source>
        <dbReference type="ARBA" id="ARBA00022729"/>
    </source>
</evidence>
<feature type="domain" description="Ca3427-like PBP 2" evidence="4">
    <location>
        <begin position="85"/>
        <end position="176"/>
    </location>
</feature>
<evidence type="ECO:0000256" key="2">
    <source>
        <dbReference type="ARBA" id="ARBA00010742"/>
    </source>
</evidence>
<evidence type="ECO:0000313" key="5">
    <source>
        <dbReference type="EMBL" id="TIA87548.1"/>
    </source>
</evidence>
<evidence type="ECO:0000256" key="1">
    <source>
        <dbReference type="ARBA" id="ARBA00004418"/>
    </source>
</evidence>
<dbReference type="EMBL" id="SPNW01000053">
    <property type="protein sequence ID" value="TIA87548.1"/>
    <property type="molecule type" value="Genomic_DNA"/>
</dbReference>
<protein>
    <recommendedName>
        <fullName evidence="4">Ca3427-like PBP 2 domain-containing protein</fullName>
    </recommendedName>
</protein>
<organism evidence="5 6">
    <name type="scientific">Wallemia hederae</name>
    <dbReference type="NCBI Taxonomy" id="1540922"/>
    <lineage>
        <taxon>Eukaryota</taxon>
        <taxon>Fungi</taxon>
        <taxon>Dikarya</taxon>
        <taxon>Basidiomycota</taxon>
        <taxon>Wallemiomycotina</taxon>
        <taxon>Wallemiomycetes</taxon>
        <taxon>Wallemiales</taxon>
        <taxon>Wallemiaceae</taxon>
        <taxon>Wallemia</taxon>
    </lineage>
</organism>
<dbReference type="OrthoDB" id="1363at2759"/>
<dbReference type="SUPFAM" id="SSF53850">
    <property type="entry name" value="Periplasmic binding protein-like II"/>
    <property type="match status" value="1"/>
</dbReference>
<proteinExistence type="inferred from homology"/>
<evidence type="ECO:0000259" key="4">
    <source>
        <dbReference type="Pfam" id="PF22384"/>
    </source>
</evidence>
<dbReference type="Pfam" id="PF22384">
    <property type="entry name" value="PBP2_Ca3427_like"/>
    <property type="match status" value="1"/>
</dbReference>
<name>A0A4T0FHI4_9BASI</name>
<sequence>MTSPLRVGYVPEHFQSPLLQLAERDNGNTFVLVPCPSGTGQIMAAFANGEIDVSIALTESLLAGITKGQDSFKFIGTYIESPLNWAVITGANAPYNSIADLEGTRFGISRAGSGSEVMANVMALEQQWKKPPTFQINDNFAKLRQSVNDGDTSAFMWEWFTTLPYVKSGEVKFIGNQLTPWPSWSIVAGVTVDAAKLTTFVDSLDHAVRRFDQGRQSGEAVEFVHKTFGYDKEDVQKWIQGVTYSQQHLSTVKKSVITHTLDTLVNAHVIDQRDWDMHTYINTNVAKLE</sequence>
<keyword evidence="6" id="KW-1185">Reference proteome</keyword>
<dbReference type="Gene3D" id="3.40.190.10">
    <property type="entry name" value="Periplasmic binding protein-like II"/>
    <property type="match status" value="2"/>
</dbReference>
<comment type="similarity">
    <text evidence="2">Belongs to the bacterial solute-binding protein SsuA/TauA family.</text>
</comment>
<reference evidence="5 6" key="1">
    <citation type="submission" date="2019-03" db="EMBL/GenBank/DDBJ databases">
        <title>Sequencing 23 genomes of Wallemia ichthyophaga.</title>
        <authorList>
            <person name="Gostincar C."/>
        </authorList>
    </citation>
    <scope>NUCLEOTIDE SEQUENCE [LARGE SCALE GENOMIC DNA]</scope>
    <source>
        <strain evidence="5 6">EXF-5753</strain>
    </source>
</reference>
<dbReference type="AlphaFoldDB" id="A0A4T0FHI4"/>
<dbReference type="InterPro" id="IPR054364">
    <property type="entry name" value="Ca3427-like_PBP2"/>
</dbReference>
<accession>A0A4T0FHI4</accession>
<evidence type="ECO:0000313" key="6">
    <source>
        <dbReference type="Proteomes" id="UP000310189"/>
    </source>
</evidence>
<dbReference type="Proteomes" id="UP000310189">
    <property type="component" value="Unassembled WGS sequence"/>
</dbReference>
<comment type="caution">
    <text evidence="5">The sequence shown here is derived from an EMBL/GenBank/DDBJ whole genome shotgun (WGS) entry which is preliminary data.</text>
</comment>
<gene>
    <name evidence="5" type="ORF">E3P99_03108</name>
</gene>
<keyword evidence="3" id="KW-0732">Signal</keyword>
<comment type="subcellular location">
    <subcellularLocation>
        <location evidence="1">Periplasm</location>
    </subcellularLocation>
</comment>
<dbReference type="PANTHER" id="PTHR30024:SF47">
    <property type="entry name" value="TAURINE-BINDING PERIPLASMIC PROTEIN"/>
    <property type="match status" value="1"/>
</dbReference>
<dbReference type="GO" id="GO:0042597">
    <property type="term" value="C:periplasmic space"/>
    <property type="evidence" value="ECO:0007669"/>
    <property type="project" value="UniProtKB-SubCell"/>
</dbReference>